<protein>
    <recommendedName>
        <fullName evidence="4 9">2-dehydropantoate 2-reductase</fullName>
        <ecNumber evidence="3 9">1.1.1.169</ecNumber>
    </recommendedName>
    <alternativeName>
        <fullName evidence="7 9">Ketopantoate reductase</fullName>
    </alternativeName>
</protein>
<dbReference type="Proteomes" id="UP000830055">
    <property type="component" value="Chromosome"/>
</dbReference>
<keyword evidence="13" id="KW-1185">Reference proteome</keyword>
<dbReference type="InterPro" id="IPR013752">
    <property type="entry name" value="KPA_reductase"/>
</dbReference>
<dbReference type="EC" id="1.1.1.169" evidence="3 9"/>
<keyword evidence="5 9" id="KW-0521">NADP</keyword>
<dbReference type="InterPro" id="IPR013332">
    <property type="entry name" value="KPR_N"/>
</dbReference>
<evidence type="ECO:0000256" key="7">
    <source>
        <dbReference type="ARBA" id="ARBA00032024"/>
    </source>
</evidence>
<dbReference type="SUPFAM" id="SSF48179">
    <property type="entry name" value="6-phosphogluconate dehydrogenase C-terminal domain-like"/>
    <property type="match status" value="1"/>
</dbReference>
<organism evidence="12 13">
    <name type="scientific">Desulfofustis limnaeus</name>
    <dbReference type="NCBI Taxonomy" id="2740163"/>
    <lineage>
        <taxon>Bacteria</taxon>
        <taxon>Pseudomonadati</taxon>
        <taxon>Thermodesulfobacteriota</taxon>
        <taxon>Desulfobulbia</taxon>
        <taxon>Desulfobulbales</taxon>
        <taxon>Desulfocapsaceae</taxon>
        <taxon>Desulfofustis</taxon>
    </lineage>
</organism>
<proteinExistence type="inferred from homology"/>
<name>A0ABM7W4B8_9BACT</name>
<dbReference type="EMBL" id="AP025516">
    <property type="protein sequence ID" value="BDD85695.1"/>
    <property type="molecule type" value="Genomic_DNA"/>
</dbReference>
<evidence type="ECO:0000256" key="9">
    <source>
        <dbReference type="RuleBase" id="RU362068"/>
    </source>
</evidence>
<dbReference type="InterPro" id="IPR036291">
    <property type="entry name" value="NAD(P)-bd_dom_sf"/>
</dbReference>
<dbReference type="InterPro" id="IPR003710">
    <property type="entry name" value="ApbA"/>
</dbReference>
<comment type="pathway">
    <text evidence="1 9">Cofactor biosynthesis; (R)-pantothenate biosynthesis; (R)-pantoate from 3-methyl-2-oxobutanoate: step 2/2.</text>
</comment>
<evidence type="ECO:0000313" key="13">
    <source>
        <dbReference type="Proteomes" id="UP000830055"/>
    </source>
</evidence>
<keyword evidence="6 9" id="KW-0560">Oxidoreductase</keyword>
<evidence type="ECO:0000256" key="2">
    <source>
        <dbReference type="ARBA" id="ARBA00007870"/>
    </source>
</evidence>
<evidence type="ECO:0000256" key="4">
    <source>
        <dbReference type="ARBA" id="ARBA00019465"/>
    </source>
</evidence>
<feature type="domain" description="Ketopantoate reductase C-terminal" evidence="11">
    <location>
        <begin position="178"/>
        <end position="299"/>
    </location>
</feature>
<dbReference type="InterPro" id="IPR051402">
    <property type="entry name" value="KPR-Related"/>
</dbReference>
<evidence type="ECO:0000259" key="11">
    <source>
        <dbReference type="Pfam" id="PF08546"/>
    </source>
</evidence>
<dbReference type="Gene3D" id="1.10.1040.10">
    <property type="entry name" value="N-(1-d-carboxylethyl)-l-norvaline Dehydrogenase, domain 2"/>
    <property type="match status" value="1"/>
</dbReference>
<gene>
    <name evidence="12" type="ORF">DPPLL_00600</name>
</gene>
<comment type="function">
    <text evidence="9">Catalyzes the NADPH-dependent reduction of ketopantoate into pantoic acid.</text>
</comment>
<dbReference type="NCBIfam" id="TIGR00745">
    <property type="entry name" value="apbA_panE"/>
    <property type="match status" value="1"/>
</dbReference>
<dbReference type="Pfam" id="PF08546">
    <property type="entry name" value="ApbA_C"/>
    <property type="match status" value="1"/>
</dbReference>
<evidence type="ECO:0000256" key="1">
    <source>
        <dbReference type="ARBA" id="ARBA00004994"/>
    </source>
</evidence>
<dbReference type="Pfam" id="PF02558">
    <property type="entry name" value="ApbA"/>
    <property type="match status" value="1"/>
</dbReference>
<dbReference type="PANTHER" id="PTHR21708">
    <property type="entry name" value="PROBABLE 2-DEHYDROPANTOATE 2-REDUCTASE"/>
    <property type="match status" value="1"/>
</dbReference>
<reference evidence="12 13" key="1">
    <citation type="submission" date="2022-01" db="EMBL/GenBank/DDBJ databases">
        <title>Desulfofustis limnae sp. nov., a novel mesophilic sulfate-reducing bacterium isolated from marsh soil.</title>
        <authorList>
            <person name="Watanabe M."/>
            <person name="Takahashi A."/>
            <person name="Kojima H."/>
            <person name="Fukui M."/>
        </authorList>
    </citation>
    <scope>NUCLEOTIDE SEQUENCE [LARGE SCALE GENOMIC DNA]</scope>
    <source>
        <strain evidence="12 13">PPLL</strain>
    </source>
</reference>
<accession>A0ABM7W4B8</accession>
<evidence type="ECO:0000256" key="3">
    <source>
        <dbReference type="ARBA" id="ARBA00013014"/>
    </source>
</evidence>
<dbReference type="InterPro" id="IPR008927">
    <property type="entry name" value="6-PGluconate_DH-like_C_sf"/>
</dbReference>
<feature type="domain" description="Ketopantoate reductase N-terminal" evidence="10">
    <location>
        <begin position="3"/>
        <end position="152"/>
    </location>
</feature>
<comment type="similarity">
    <text evidence="2 9">Belongs to the ketopantoate reductase family.</text>
</comment>
<dbReference type="Gene3D" id="3.40.50.720">
    <property type="entry name" value="NAD(P)-binding Rossmann-like Domain"/>
    <property type="match status" value="1"/>
</dbReference>
<evidence type="ECO:0000256" key="5">
    <source>
        <dbReference type="ARBA" id="ARBA00022857"/>
    </source>
</evidence>
<evidence type="ECO:0000256" key="8">
    <source>
        <dbReference type="ARBA" id="ARBA00048793"/>
    </source>
</evidence>
<evidence type="ECO:0000313" key="12">
    <source>
        <dbReference type="EMBL" id="BDD85695.1"/>
    </source>
</evidence>
<dbReference type="SUPFAM" id="SSF51735">
    <property type="entry name" value="NAD(P)-binding Rossmann-fold domains"/>
    <property type="match status" value="1"/>
</dbReference>
<sequence>MKIAIMGSGGVGGYFGAKLATAGYDVTFIARGTHLQAIRRDGLRIRSPLGDLVVRQPQITERPGDVGPVDLVLFAVKLWDTESAAEAIEPLIGPGTGILSLQNGVIKDEILADRFGRSAVIGGVCYIAAAIGEPGVIVHTGTMQKVVFGEYDGSRSKRVTRLFDACSKAGIESEISNDIRRAIWEKFVFLCGLSATTATTRCPIGVVRSHAPSRHLLVSVMGEVVAVGGAEGVAFSPDFVEGRLRFCDQLPHDMTSSMHHDLERGNRLEVAWLSGDVSRRGARLGVEVPYNTAVYDILAVHAAGRSE</sequence>
<dbReference type="RefSeq" id="WP_284152831.1">
    <property type="nucleotide sequence ID" value="NZ_AP025516.1"/>
</dbReference>
<evidence type="ECO:0000256" key="6">
    <source>
        <dbReference type="ARBA" id="ARBA00023002"/>
    </source>
</evidence>
<dbReference type="InterPro" id="IPR013328">
    <property type="entry name" value="6PGD_dom2"/>
</dbReference>
<comment type="catalytic activity">
    <reaction evidence="8 9">
        <text>(R)-pantoate + NADP(+) = 2-dehydropantoate + NADPH + H(+)</text>
        <dbReference type="Rhea" id="RHEA:16233"/>
        <dbReference type="ChEBI" id="CHEBI:11561"/>
        <dbReference type="ChEBI" id="CHEBI:15378"/>
        <dbReference type="ChEBI" id="CHEBI:15980"/>
        <dbReference type="ChEBI" id="CHEBI:57783"/>
        <dbReference type="ChEBI" id="CHEBI:58349"/>
        <dbReference type="EC" id="1.1.1.169"/>
    </reaction>
</comment>
<dbReference type="PANTHER" id="PTHR21708:SF26">
    <property type="entry name" value="2-DEHYDROPANTOATE 2-REDUCTASE"/>
    <property type="match status" value="1"/>
</dbReference>
<keyword evidence="9" id="KW-0566">Pantothenate biosynthesis</keyword>
<evidence type="ECO:0000259" key="10">
    <source>
        <dbReference type="Pfam" id="PF02558"/>
    </source>
</evidence>